<evidence type="ECO:0000313" key="2">
    <source>
        <dbReference type="EMBL" id="OXG23055.1"/>
    </source>
</evidence>
<gene>
    <name evidence="2" type="ORF">C361_02821</name>
</gene>
<reference evidence="2 3" key="1">
    <citation type="submission" date="2017-06" db="EMBL/GenBank/DDBJ databases">
        <title>Global population genomics of the pathogenic fungus Cryptococcus neoformans var. grubii.</title>
        <authorList>
            <person name="Cuomo C."/>
            <person name="Litvintseva A."/>
            <person name="Chen Y."/>
            <person name="Young S."/>
            <person name="Zeng Q."/>
            <person name="Chapman S."/>
            <person name="Gujja S."/>
            <person name="Saif S."/>
            <person name="Birren B."/>
        </authorList>
    </citation>
    <scope>NUCLEOTIDE SEQUENCE [LARGE SCALE GENOMIC DNA]</scope>
    <source>
        <strain evidence="2 3">Tu259-1</strain>
    </source>
</reference>
<name>A0A854QG72_CRYNE</name>
<protein>
    <submittedName>
        <fullName evidence="2">Uncharacterized protein</fullName>
    </submittedName>
</protein>
<feature type="region of interest" description="Disordered" evidence="1">
    <location>
        <begin position="1"/>
        <end position="66"/>
    </location>
</feature>
<feature type="compositionally biased region" description="Basic and acidic residues" evidence="1">
    <location>
        <begin position="43"/>
        <end position="59"/>
    </location>
</feature>
<organism evidence="2 3">
    <name type="scientific">Cryptococcus neoformans Tu259-1</name>
    <dbReference type="NCBI Taxonomy" id="1230072"/>
    <lineage>
        <taxon>Eukaryota</taxon>
        <taxon>Fungi</taxon>
        <taxon>Dikarya</taxon>
        <taxon>Basidiomycota</taxon>
        <taxon>Agaricomycotina</taxon>
        <taxon>Tremellomycetes</taxon>
        <taxon>Tremellales</taxon>
        <taxon>Cryptococcaceae</taxon>
        <taxon>Cryptococcus</taxon>
        <taxon>Cryptococcus neoformans species complex</taxon>
    </lineage>
</organism>
<comment type="caution">
    <text evidence="2">The sequence shown here is derived from an EMBL/GenBank/DDBJ whole genome shotgun (WGS) entry which is preliminary data.</text>
</comment>
<dbReference type="Proteomes" id="UP000199727">
    <property type="component" value="Unassembled WGS sequence"/>
</dbReference>
<dbReference type="AlphaFoldDB" id="A0A854QG72"/>
<proteinExistence type="predicted"/>
<feature type="compositionally biased region" description="Polar residues" evidence="1">
    <location>
        <begin position="417"/>
        <end position="429"/>
    </location>
</feature>
<sequence>MPTRLNQPAALAPTRILEPKRHSSDQSFAGIKPQIRQNISQLSKDRKVRNESPRRKTMDQQENEEDEFHYLYKNAVMPSEAYAWEKNVARKVSRPFDLKGSHIIGSLPSISTSPSAFSFPEQSLRESIPKSIDPWIDDSKTDSFISTSTIDNPPPTPPPKITIESDEQPTPKATQVAFNIATAVRKAPSINSFTANGSFLGLPEEADMFYRSNVVWGEVDLNQDQQASHMKLAAAQHLSPTSADPHRRLKVTDLQFEDAESDPNRAKNEESYDLNDITEKSEPLDKPLPHLPDVSGPSEYSMSTYSQSSAIIPKAAESPEVLHSLNSQPLPQWKSSTPGRFKHRAVSTKFYEHCDEPEENEGGQGATIPNWTVHSSFELEHPRQDGESRDCGIAIQLMSCVVRVERESTRAKHGQARSVSSTTTANTIGKSHCPAESTLTRNQIHAVARQQASDSVIDHSIAPAKSIMDTMTNMINSAKGSKSNRGSFELNDHAVIRASTAENQTVNSLAENDVEIIGDLTFASSRRPSVSSSVNTMGAISFASATAPRISFRSWHDRDTPSRDSPAYHAVRTRSQSDGPVPRCIFEISTIFSQSKPGPNRRRHRSILDPLSSFDPHVPIVPSKAIPNDNWILITNTAEDDILRKGWKDVEMRWVEGESFWGWMMRKFRGECWNTVVAREKRADEQLRMMELSDGKGG</sequence>
<evidence type="ECO:0000313" key="3">
    <source>
        <dbReference type="Proteomes" id="UP000199727"/>
    </source>
</evidence>
<dbReference type="EMBL" id="AMKT01000037">
    <property type="protein sequence ID" value="OXG23055.1"/>
    <property type="molecule type" value="Genomic_DNA"/>
</dbReference>
<feature type="region of interest" description="Disordered" evidence="1">
    <location>
        <begin position="228"/>
        <end position="289"/>
    </location>
</feature>
<feature type="compositionally biased region" description="Basic and acidic residues" evidence="1">
    <location>
        <begin position="277"/>
        <end position="288"/>
    </location>
</feature>
<evidence type="ECO:0000256" key="1">
    <source>
        <dbReference type="SAM" id="MobiDB-lite"/>
    </source>
</evidence>
<feature type="region of interest" description="Disordered" evidence="1">
    <location>
        <begin position="554"/>
        <end position="578"/>
    </location>
</feature>
<dbReference type="OrthoDB" id="2572347at2759"/>
<feature type="region of interest" description="Disordered" evidence="1">
    <location>
        <begin position="412"/>
        <end position="432"/>
    </location>
</feature>
<accession>A0A854QG72</accession>